<dbReference type="GeneID" id="63787380"/>
<reference evidence="3 4" key="1">
    <citation type="submission" date="2016-07" db="EMBL/GenBank/DDBJ databases">
        <title>Pervasive Adenine N6-methylation of Active Genes in Fungi.</title>
        <authorList>
            <consortium name="DOE Joint Genome Institute"/>
            <person name="Mondo S.J."/>
            <person name="Dannebaum R.O."/>
            <person name="Kuo R.C."/>
            <person name="Labutti K."/>
            <person name="Haridas S."/>
            <person name="Kuo A."/>
            <person name="Salamov A."/>
            <person name="Ahrendt S.R."/>
            <person name="Lipzen A."/>
            <person name="Sullivan W."/>
            <person name="Andreopoulos W.B."/>
            <person name="Clum A."/>
            <person name="Lindquist E."/>
            <person name="Daum C."/>
            <person name="Ramamoorthy G.K."/>
            <person name="Gryganskyi A."/>
            <person name="Culley D."/>
            <person name="Magnuson J.K."/>
            <person name="James T.Y."/>
            <person name="O'Malley M.A."/>
            <person name="Stajich J.E."/>
            <person name="Spatafora J.W."/>
            <person name="Visel A."/>
            <person name="Grigoriev I.V."/>
        </authorList>
    </citation>
    <scope>NUCLEOTIDE SEQUENCE [LARGE SCALE GENOMIC DNA]</scope>
    <source>
        <strain evidence="3 4">12-1054</strain>
    </source>
</reference>
<dbReference type="RefSeq" id="XP_040721986.1">
    <property type="nucleotide sequence ID" value="XM_040870781.1"/>
</dbReference>
<keyword evidence="2" id="KW-0812">Transmembrane</keyword>
<protein>
    <submittedName>
        <fullName evidence="3">Uncharacterized protein</fullName>
    </submittedName>
</protein>
<organism evidence="3 4">
    <name type="scientific">Protomyces lactucae-debilis</name>
    <dbReference type="NCBI Taxonomy" id="2754530"/>
    <lineage>
        <taxon>Eukaryota</taxon>
        <taxon>Fungi</taxon>
        <taxon>Dikarya</taxon>
        <taxon>Ascomycota</taxon>
        <taxon>Taphrinomycotina</taxon>
        <taxon>Taphrinomycetes</taxon>
        <taxon>Taphrinales</taxon>
        <taxon>Protomycetaceae</taxon>
        <taxon>Protomyces</taxon>
    </lineage>
</organism>
<dbReference type="AlphaFoldDB" id="A0A1Y2ES42"/>
<feature type="transmembrane region" description="Helical" evidence="2">
    <location>
        <begin position="67"/>
        <end position="88"/>
    </location>
</feature>
<feature type="transmembrane region" description="Helical" evidence="2">
    <location>
        <begin position="41"/>
        <end position="61"/>
    </location>
</feature>
<feature type="region of interest" description="Disordered" evidence="1">
    <location>
        <begin position="1"/>
        <end position="20"/>
    </location>
</feature>
<name>A0A1Y2ES42_PROLT</name>
<evidence type="ECO:0000313" key="4">
    <source>
        <dbReference type="Proteomes" id="UP000193685"/>
    </source>
</evidence>
<evidence type="ECO:0000256" key="2">
    <source>
        <dbReference type="SAM" id="Phobius"/>
    </source>
</evidence>
<evidence type="ECO:0000313" key="3">
    <source>
        <dbReference type="EMBL" id="ORY74337.1"/>
    </source>
</evidence>
<keyword evidence="4" id="KW-1185">Reference proteome</keyword>
<dbReference type="EMBL" id="MCFI01000030">
    <property type="protein sequence ID" value="ORY74337.1"/>
    <property type="molecule type" value="Genomic_DNA"/>
</dbReference>
<accession>A0A1Y2ES42</accession>
<proteinExistence type="predicted"/>
<evidence type="ECO:0000256" key="1">
    <source>
        <dbReference type="SAM" id="MobiDB-lite"/>
    </source>
</evidence>
<gene>
    <name evidence="3" type="ORF">BCR37DRAFT_389886</name>
</gene>
<keyword evidence="2" id="KW-0472">Membrane</keyword>
<dbReference type="Proteomes" id="UP000193685">
    <property type="component" value="Unassembled WGS sequence"/>
</dbReference>
<sequence length="279" mass="29830">MNARPKKAGQQAKGPSLPTPPQAYDPYLIYRSPYLKTLSGLKLITGTLLACGCIASPALAFMGPEGYLGACAVALASLLPLGVQRAVIPGFVASIRIIPPSAKDVEHTEPATARSTARSASTAPIDILEGITSNTILQLDTVSLLGPIHTKLETVADLQLRKPGAKISWSNLKSTRTGNPYYVEKLAGGPILRRIFELIAEAEKKRSGANSHSKVTTRRALNCKRLNLISLPCFGLPRQPEEIHPLAMIETGDDHGSMAQIASNRSVQLAPFSTETRFG</sequence>
<comment type="caution">
    <text evidence="3">The sequence shown here is derived from an EMBL/GenBank/DDBJ whole genome shotgun (WGS) entry which is preliminary data.</text>
</comment>
<keyword evidence="2" id="KW-1133">Transmembrane helix</keyword>